<dbReference type="PRINTS" id="PR00038">
    <property type="entry name" value="HTHLUXR"/>
</dbReference>
<keyword evidence="12" id="KW-1185">Reference proteome</keyword>
<evidence type="ECO:0000256" key="2">
    <source>
        <dbReference type="ARBA" id="ARBA00022679"/>
    </source>
</evidence>
<evidence type="ECO:0000256" key="1">
    <source>
        <dbReference type="ARBA" id="ARBA00022605"/>
    </source>
</evidence>
<keyword evidence="5 7" id="KW-0067">ATP-binding</keyword>
<comment type="caution">
    <text evidence="9">The sequence shown here is derived from an EMBL/GenBank/DDBJ whole genome shotgun (WGS) entry which is preliminary data.</text>
</comment>
<dbReference type="UniPathway" id="UPA00053">
    <property type="reaction ID" value="UER00088"/>
</dbReference>
<evidence type="ECO:0000313" key="11">
    <source>
        <dbReference type="Proteomes" id="UP000247152"/>
    </source>
</evidence>
<dbReference type="GO" id="GO:0008652">
    <property type="term" value="P:amino acid biosynthetic process"/>
    <property type="evidence" value="ECO:0007669"/>
    <property type="project" value="UniProtKB-KW"/>
</dbReference>
<dbReference type="CDD" id="cd00464">
    <property type="entry name" value="SK"/>
    <property type="match status" value="1"/>
</dbReference>
<dbReference type="CDD" id="cd06170">
    <property type="entry name" value="LuxR_C_like"/>
    <property type="match status" value="1"/>
</dbReference>
<keyword evidence="6 7" id="KW-0057">Aromatic amino acid biosynthesis</keyword>
<keyword evidence="7" id="KW-0479">Metal-binding</keyword>
<dbReference type="Pfam" id="PF01202">
    <property type="entry name" value="SKI"/>
    <property type="match status" value="1"/>
</dbReference>
<dbReference type="Pfam" id="PF00196">
    <property type="entry name" value="GerE"/>
    <property type="match status" value="1"/>
</dbReference>
<dbReference type="RefSeq" id="WP_110143062.1">
    <property type="nucleotide sequence ID" value="NZ_QHJG01000021.1"/>
</dbReference>
<comment type="subunit">
    <text evidence="7">Monomer.</text>
</comment>
<dbReference type="InterPro" id="IPR000623">
    <property type="entry name" value="Shikimate_kinase/TSH1"/>
</dbReference>
<dbReference type="OrthoDB" id="9800332at2"/>
<keyword evidence="3 7" id="KW-0547">Nucleotide-binding</keyword>
<evidence type="ECO:0000256" key="4">
    <source>
        <dbReference type="ARBA" id="ARBA00022777"/>
    </source>
</evidence>
<feature type="binding site" evidence="7">
    <location>
        <position position="136"/>
    </location>
    <ligand>
        <name>substrate</name>
    </ligand>
</feature>
<feature type="binding site" evidence="7">
    <location>
        <begin position="14"/>
        <end position="19"/>
    </location>
    <ligand>
        <name>ATP</name>
        <dbReference type="ChEBI" id="CHEBI:30616"/>
    </ligand>
</feature>
<evidence type="ECO:0000256" key="7">
    <source>
        <dbReference type="HAMAP-Rule" id="MF_00109"/>
    </source>
</evidence>
<feature type="binding site" evidence="7">
    <location>
        <position position="36"/>
    </location>
    <ligand>
        <name>substrate</name>
    </ligand>
</feature>
<gene>
    <name evidence="7" type="primary">aroK</name>
    <name evidence="9" type="ORF">DGG96_12840</name>
    <name evidence="10" type="ORF">ELY20_03370</name>
</gene>
<dbReference type="HAMAP" id="MF_00109">
    <property type="entry name" value="Shikimate_kinase"/>
    <property type="match status" value="1"/>
</dbReference>
<dbReference type="EC" id="2.7.1.71" evidence="7"/>
<keyword evidence="7" id="KW-0460">Magnesium</keyword>
<sequence>MNQYKRIFIVGLPGAGKGLFAKQLAEKLGWQFIDADLGIEYHIGRSLNEIFGTEGQKDFYQCQYNLLNALKTKENIVVATEASIICDEAIRHLLSSELVVFLQVSTEVQIGRIARNPSPLLTTDLKTFFDRLHVERDPLFENVANISLDTNDNALEEHVLSVFEHVTAKQTRESKSVKLNEKDIVLFHKVSHIPVHLSEQQAVCLKLLAQGKSSKEIARDMKISYRTVEGTLAKTMEVLGCSSSKELIVLYHDKP</sequence>
<organism evidence="9 11">
    <name type="scientific">Legionella qingyii</name>
    <dbReference type="NCBI Taxonomy" id="2184757"/>
    <lineage>
        <taxon>Bacteria</taxon>
        <taxon>Pseudomonadati</taxon>
        <taxon>Pseudomonadota</taxon>
        <taxon>Gammaproteobacteria</taxon>
        <taxon>Legionellales</taxon>
        <taxon>Legionellaceae</taxon>
        <taxon>Legionella</taxon>
    </lineage>
</organism>
<dbReference type="SUPFAM" id="SSF46894">
    <property type="entry name" value="C-terminal effector domain of the bipartite response regulators"/>
    <property type="match status" value="1"/>
</dbReference>
<protein>
    <recommendedName>
        <fullName evidence="7">Shikimate kinase</fullName>
        <shortName evidence="7">SK</shortName>
        <ecNumber evidence="7">2.7.1.71</ecNumber>
    </recommendedName>
</protein>
<dbReference type="GO" id="GO:0003677">
    <property type="term" value="F:DNA binding"/>
    <property type="evidence" value="ECO:0007669"/>
    <property type="project" value="InterPro"/>
</dbReference>
<comment type="function">
    <text evidence="7">Catalyzes the specific phosphorylation of the 3-hydroxyl group of shikimic acid using ATP as a cosubstrate.</text>
</comment>
<proteinExistence type="inferred from homology"/>
<dbReference type="GO" id="GO:0005524">
    <property type="term" value="F:ATP binding"/>
    <property type="evidence" value="ECO:0007669"/>
    <property type="project" value="UniProtKB-UniRule"/>
</dbReference>
<dbReference type="AlphaFoldDB" id="A0A317U1F7"/>
<name>A0A317U1F7_9GAMM</name>
<dbReference type="Gene3D" id="3.40.50.300">
    <property type="entry name" value="P-loop containing nucleotide triphosphate hydrolases"/>
    <property type="match status" value="1"/>
</dbReference>
<keyword evidence="2 7" id="KW-0808">Transferase</keyword>
<reference evidence="10 12" key="2">
    <citation type="submission" date="2018-12" db="EMBL/GenBank/DDBJ databases">
        <title>Legionella sp,whole genome shotgun sequence.</title>
        <authorList>
            <person name="Wu H."/>
        </authorList>
    </citation>
    <scope>NUCLEOTIDE SEQUENCE [LARGE SCALE GENOMIC DNA]</scope>
    <source>
        <strain evidence="10">Km489</strain>
        <strain evidence="12">km489</strain>
    </source>
</reference>
<dbReference type="InterPro" id="IPR031322">
    <property type="entry name" value="Shikimate/glucono_kinase"/>
</dbReference>
<dbReference type="PRINTS" id="PR01100">
    <property type="entry name" value="SHIKIMTKNASE"/>
</dbReference>
<dbReference type="GO" id="GO:0009073">
    <property type="term" value="P:aromatic amino acid family biosynthetic process"/>
    <property type="evidence" value="ECO:0007669"/>
    <property type="project" value="UniProtKB-KW"/>
</dbReference>
<dbReference type="GO" id="GO:0000287">
    <property type="term" value="F:magnesium ion binding"/>
    <property type="evidence" value="ECO:0007669"/>
    <property type="project" value="UniProtKB-UniRule"/>
</dbReference>
<dbReference type="Proteomes" id="UP000247152">
    <property type="component" value="Unassembled WGS sequence"/>
</dbReference>
<accession>A0A317U1F7</accession>
<comment type="subcellular location">
    <subcellularLocation>
        <location evidence="7">Cytoplasm</location>
    </subcellularLocation>
</comment>
<comment type="catalytic activity">
    <reaction evidence="7">
        <text>shikimate + ATP = 3-phosphoshikimate + ADP + H(+)</text>
        <dbReference type="Rhea" id="RHEA:13121"/>
        <dbReference type="ChEBI" id="CHEBI:15378"/>
        <dbReference type="ChEBI" id="CHEBI:30616"/>
        <dbReference type="ChEBI" id="CHEBI:36208"/>
        <dbReference type="ChEBI" id="CHEBI:145989"/>
        <dbReference type="ChEBI" id="CHEBI:456216"/>
        <dbReference type="EC" id="2.7.1.71"/>
    </reaction>
</comment>
<reference evidence="9 11" key="1">
    <citation type="submission" date="2018-05" db="EMBL/GenBank/DDBJ databases">
        <title>Legionella qingyii sp.nov., whole genome shotgun sequence.</title>
        <authorList>
            <person name="Wu H."/>
            <person name="Zhu Q."/>
            <person name="Hu C."/>
        </authorList>
    </citation>
    <scope>NUCLEOTIDE SEQUENCE [LARGE SCALE GENOMIC DNA]</scope>
    <source>
        <strain evidence="9 11">HEB18</strain>
    </source>
</reference>
<feature type="domain" description="HTH luxR-type" evidence="8">
    <location>
        <begin position="190"/>
        <end position="255"/>
    </location>
</feature>
<comment type="pathway">
    <text evidence="7">Metabolic intermediate biosynthesis; chorismate biosynthesis; chorismate from D-erythrose 4-phosphate and phosphoenolpyruvate: step 5/7.</text>
</comment>
<keyword evidence="4 7" id="KW-0418">Kinase</keyword>
<dbReference type="PANTHER" id="PTHR21087:SF16">
    <property type="entry name" value="SHIKIMATE KINASE 1, CHLOROPLASTIC"/>
    <property type="match status" value="1"/>
</dbReference>
<dbReference type="PANTHER" id="PTHR21087">
    <property type="entry name" value="SHIKIMATE KINASE"/>
    <property type="match status" value="1"/>
</dbReference>
<dbReference type="GO" id="GO:0009423">
    <property type="term" value="P:chorismate biosynthetic process"/>
    <property type="evidence" value="ECO:0007669"/>
    <property type="project" value="UniProtKB-UniRule"/>
</dbReference>
<dbReference type="SMART" id="SM00421">
    <property type="entry name" value="HTH_LUXR"/>
    <property type="match status" value="1"/>
</dbReference>
<evidence type="ECO:0000256" key="5">
    <source>
        <dbReference type="ARBA" id="ARBA00022840"/>
    </source>
</evidence>
<evidence type="ECO:0000256" key="6">
    <source>
        <dbReference type="ARBA" id="ARBA00023141"/>
    </source>
</evidence>
<dbReference type="GO" id="GO:0006355">
    <property type="term" value="P:regulation of DNA-templated transcription"/>
    <property type="evidence" value="ECO:0007669"/>
    <property type="project" value="InterPro"/>
</dbReference>
<dbReference type="InterPro" id="IPR036388">
    <property type="entry name" value="WH-like_DNA-bd_sf"/>
</dbReference>
<evidence type="ECO:0000313" key="12">
    <source>
        <dbReference type="Proteomes" id="UP000287374"/>
    </source>
</evidence>
<evidence type="ECO:0000313" key="9">
    <source>
        <dbReference type="EMBL" id="PWY55068.1"/>
    </source>
</evidence>
<dbReference type="EMBL" id="RZGX01000003">
    <property type="protein sequence ID" value="RUR25507.1"/>
    <property type="molecule type" value="Genomic_DNA"/>
</dbReference>
<dbReference type="GO" id="GO:0005829">
    <property type="term" value="C:cytosol"/>
    <property type="evidence" value="ECO:0007669"/>
    <property type="project" value="TreeGrafter"/>
</dbReference>
<dbReference type="PROSITE" id="PS50043">
    <property type="entry name" value="HTH_LUXR_2"/>
    <property type="match status" value="1"/>
</dbReference>
<comment type="similarity">
    <text evidence="7">Belongs to the shikimate kinase family.</text>
</comment>
<comment type="caution">
    <text evidence="7">Lacks conserved residue(s) required for the propagation of feature annotation.</text>
</comment>
<dbReference type="Gene3D" id="1.10.10.10">
    <property type="entry name" value="Winged helix-like DNA-binding domain superfamily/Winged helix DNA-binding domain"/>
    <property type="match status" value="1"/>
</dbReference>
<dbReference type="InterPro" id="IPR027417">
    <property type="entry name" value="P-loop_NTPase"/>
</dbReference>
<evidence type="ECO:0000256" key="3">
    <source>
        <dbReference type="ARBA" id="ARBA00022741"/>
    </source>
</evidence>
<dbReference type="GO" id="GO:0004765">
    <property type="term" value="F:shikimate kinase activity"/>
    <property type="evidence" value="ECO:0007669"/>
    <property type="project" value="UniProtKB-UniRule"/>
</dbReference>
<dbReference type="InterPro" id="IPR000792">
    <property type="entry name" value="Tscrpt_reg_LuxR_C"/>
</dbReference>
<evidence type="ECO:0000313" key="10">
    <source>
        <dbReference type="EMBL" id="RUR25507.1"/>
    </source>
</evidence>
<dbReference type="EMBL" id="QHJG01000021">
    <property type="protein sequence ID" value="PWY55068.1"/>
    <property type="molecule type" value="Genomic_DNA"/>
</dbReference>
<dbReference type="InterPro" id="IPR016032">
    <property type="entry name" value="Sig_transdc_resp-reg_C-effctor"/>
</dbReference>
<keyword evidence="1 7" id="KW-0028">Amino-acid biosynthesis</keyword>
<dbReference type="SUPFAM" id="SSF52540">
    <property type="entry name" value="P-loop containing nucleoside triphosphate hydrolases"/>
    <property type="match status" value="1"/>
</dbReference>
<evidence type="ECO:0000259" key="8">
    <source>
        <dbReference type="PROSITE" id="PS50043"/>
    </source>
</evidence>
<comment type="cofactor">
    <cofactor evidence="7">
        <name>Mg(2+)</name>
        <dbReference type="ChEBI" id="CHEBI:18420"/>
    </cofactor>
    <text evidence="7">Binds 1 Mg(2+) ion per subunit.</text>
</comment>
<dbReference type="Proteomes" id="UP000287374">
    <property type="component" value="Unassembled WGS sequence"/>
</dbReference>
<keyword evidence="7" id="KW-0963">Cytoplasm</keyword>